<protein>
    <submittedName>
        <fullName evidence="1">Uncharacterized protein</fullName>
    </submittedName>
</protein>
<accession>A0ABZ2MDL7</accession>
<reference evidence="1 2" key="1">
    <citation type="submission" date="2024-02" db="EMBL/GenBank/DDBJ databases">
        <title>Janibacter sp. nov., isolated from gut of marine sandworm.</title>
        <authorList>
            <person name="Kim B."/>
            <person name="Jun M.O."/>
            <person name="Shin N.-R."/>
        </authorList>
    </citation>
    <scope>NUCLEOTIDE SEQUENCE [LARGE SCALE GENOMIC DNA]</scope>
    <source>
        <strain evidence="1 2">A1S7</strain>
    </source>
</reference>
<organism evidence="1 2">
    <name type="scientific">Janibacter alittae</name>
    <dbReference type="NCBI Taxonomy" id="3115209"/>
    <lineage>
        <taxon>Bacteria</taxon>
        <taxon>Bacillati</taxon>
        <taxon>Actinomycetota</taxon>
        <taxon>Actinomycetes</taxon>
        <taxon>Micrococcales</taxon>
        <taxon>Intrasporangiaceae</taxon>
        <taxon>Janibacter</taxon>
    </lineage>
</organism>
<dbReference type="RefSeq" id="WP_338747857.1">
    <property type="nucleotide sequence ID" value="NZ_CP144913.1"/>
</dbReference>
<sequence>MALSWALADGRIDPKENAQAHRRYADCMTESGYTPRFRESTDGLYVELPYLTVGDPARLDAAVRDCSVGTAMVSALYRIQLFNPRGLSDSRLVAVQCLAKEGLVSSTYSAEEFERNLIADKFPFDATAPEANDCLYGAGYAYFALDK</sequence>
<name>A0ABZ2MDL7_9MICO</name>
<gene>
    <name evidence="1" type="ORF">V1351_09185</name>
</gene>
<evidence type="ECO:0000313" key="2">
    <source>
        <dbReference type="Proteomes" id="UP001382727"/>
    </source>
</evidence>
<dbReference type="EMBL" id="CP144913">
    <property type="protein sequence ID" value="WXB75144.1"/>
    <property type="molecule type" value="Genomic_DNA"/>
</dbReference>
<evidence type="ECO:0000313" key="1">
    <source>
        <dbReference type="EMBL" id="WXB75144.1"/>
    </source>
</evidence>
<proteinExistence type="predicted"/>
<dbReference type="Proteomes" id="UP001382727">
    <property type="component" value="Chromosome"/>
</dbReference>
<keyword evidence="2" id="KW-1185">Reference proteome</keyword>